<evidence type="ECO:0000313" key="3">
    <source>
        <dbReference type="Proteomes" id="UP000770661"/>
    </source>
</evidence>
<reference evidence="2" key="1">
    <citation type="submission" date="2020-07" db="EMBL/GenBank/DDBJ databases">
        <title>The High-quality genome of the commercially important snow crab, Chionoecetes opilio.</title>
        <authorList>
            <person name="Jeong J.-H."/>
            <person name="Ryu S."/>
        </authorList>
    </citation>
    <scope>NUCLEOTIDE SEQUENCE</scope>
    <source>
        <strain evidence="2">MADBK_172401_WGS</strain>
        <tissue evidence="2">Digestive gland</tissue>
    </source>
</reference>
<comment type="caution">
    <text evidence="2">The sequence shown here is derived from an EMBL/GenBank/DDBJ whole genome shotgun (WGS) entry which is preliminary data.</text>
</comment>
<proteinExistence type="predicted"/>
<sequence>MGVSSRKGMKLKSLSLQEKVKVLARMDAGRDDGGNAIGNSYRDDGNISECSKGYLGADCSQRCHGCTSDECDPFSGTCLQGCEAGISCRKAFFLPTEAGPKPPVATITARHDGYTASWSDSGAIYFLSQEMLHQLSCIPSNTKRQQQHAPPTLLDTPAYSASNLLPHTSYNVCVVASSPEGLGLPWCTNVTTLTKGEIQYIV</sequence>
<dbReference type="InterPro" id="IPR013783">
    <property type="entry name" value="Ig-like_fold"/>
</dbReference>
<dbReference type="AlphaFoldDB" id="A0A8J4XXX1"/>
<dbReference type="Gene3D" id="2.60.40.10">
    <property type="entry name" value="Immunoglobulins"/>
    <property type="match status" value="1"/>
</dbReference>
<keyword evidence="3" id="KW-1185">Reference proteome</keyword>
<dbReference type="Proteomes" id="UP000770661">
    <property type="component" value="Unassembled WGS sequence"/>
</dbReference>
<dbReference type="InterPro" id="IPR003961">
    <property type="entry name" value="FN3_dom"/>
</dbReference>
<dbReference type="EMBL" id="JACEEZ010019044">
    <property type="protein sequence ID" value="KAG0716197.1"/>
    <property type="molecule type" value="Genomic_DNA"/>
</dbReference>
<gene>
    <name evidence="2" type="ORF">GWK47_010270</name>
</gene>
<evidence type="ECO:0000259" key="1">
    <source>
        <dbReference type="PROSITE" id="PS50853"/>
    </source>
</evidence>
<dbReference type="Gene3D" id="2.170.300.10">
    <property type="entry name" value="Tie2 ligand-binding domain superfamily"/>
    <property type="match status" value="1"/>
</dbReference>
<dbReference type="SUPFAM" id="SSF49265">
    <property type="entry name" value="Fibronectin type III"/>
    <property type="match status" value="1"/>
</dbReference>
<evidence type="ECO:0000313" key="2">
    <source>
        <dbReference type="EMBL" id="KAG0716197.1"/>
    </source>
</evidence>
<organism evidence="2 3">
    <name type="scientific">Chionoecetes opilio</name>
    <name type="common">Atlantic snow crab</name>
    <name type="synonym">Cancer opilio</name>
    <dbReference type="NCBI Taxonomy" id="41210"/>
    <lineage>
        <taxon>Eukaryota</taxon>
        <taxon>Metazoa</taxon>
        <taxon>Ecdysozoa</taxon>
        <taxon>Arthropoda</taxon>
        <taxon>Crustacea</taxon>
        <taxon>Multicrustacea</taxon>
        <taxon>Malacostraca</taxon>
        <taxon>Eumalacostraca</taxon>
        <taxon>Eucarida</taxon>
        <taxon>Decapoda</taxon>
        <taxon>Pleocyemata</taxon>
        <taxon>Brachyura</taxon>
        <taxon>Eubrachyura</taxon>
        <taxon>Majoidea</taxon>
        <taxon>Majidae</taxon>
        <taxon>Chionoecetes</taxon>
    </lineage>
</organism>
<dbReference type="OrthoDB" id="6381508at2759"/>
<dbReference type="InterPro" id="IPR036116">
    <property type="entry name" value="FN3_sf"/>
</dbReference>
<feature type="domain" description="Fibronectin type-III" evidence="1">
    <location>
        <begin position="99"/>
        <end position="197"/>
    </location>
</feature>
<dbReference type="PROSITE" id="PS50853">
    <property type="entry name" value="FN3"/>
    <property type="match status" value="1"/>
</dbReference>
<protein>
    <recommendedName>
        <fullName evidence="1">Fibronectin type-III domain-containing protein</fullName>
    </recommendedName>
</protein>
<accession>A0A8J4XXX1</accession>
<name>A0A8J4XXX1_CHIOP</name>
<dbReference type="CDD" id="cd00063">
    <property type="entry name" value="FN3"/>
    <property type="match status" value="1"/>
</dbReference>